<dbReference type="PANTHER" id="PTHR35789:SF1">
    <property type="entry name" value="SPORE GERMINATION PROTEIN B3"/>
    <property type="match status" value="1"/>
</dbReference>
<sequence>MEKGMKMKTIINVKRFLLILILLGTMMMTGCWNRRELSDLSIVSAIGVDKLQDDEYRVSFQIINPSEVAGKSSGGGGGYSLPVSVYYGAGKTIREATLNVSKQLPRRIFFSHVRLMVIGETLAQDGIKELFDFIERFYEARLNINVLIARNGDAKSVIDILSPIEKVPGTSVVDQLKLASSEFSSNMSSEVVDVIKMIVSEGKELSISGIQILGNPKSGRQQTNLRTTEPKAMLAISGIAVFKDMKLATWLDGDELYGTEWTLNKMKNTIVTLDCQQKENSLDIIVLRSKTKLHAKVTAGKPSIDIEIKEEGDVAEVRCGLDLSDPEEIMKLENAFAEKTKRMVLAAVQKAQKARTDIFGFGEYVNMENPKAWKKLKGDWSTTFAEVPVNVEVTAYIRRTGLVTKPYFYKK</sequence>
<reference evidence="10 11" key="1">
    <citation type="submission" date="2019-10" db="EMBL/GenBank/DDBJ databases">
        <title>Description of Paenibacillus pedi sp. nov.</title>
        <authorList>
            <person name="Carlier A."/>
            <person name="Qi S."/>
        </authorList>
    </citation>
    <scope>NUCLEOTIDE SEQUENCE [LARGE SCALE GENOMIC DNA]</scope>
    <source>
        <strain evidence="10 11">LMG 31457</strain>
    </source>
</reference>
<keyword evidence="3" id="KW-0309">Germination</keyword>
<dbReference type="Proteomes" id="UP000618579">
    <property type="component" value="Unassembled WGS sequence"/>
</dbReference>
<evidence type="ECO:0000259" key="9">
    <source>
        <dbReference type="Pfam" id="PF25198"/>
    </source>
</evidence>
<keyword evidence="6" id="KW-0564">Palmitate</keyword>
<dbReference type="Gene3D" id="6.20.190.10">
    <property type="entry name" value="Nutrient germinant receptor protein C, domain 1"/>
    <property type="match status" value="1"/>
</dbReference>
<comment type="similarity">
    <text evidence="2">Belongs to the GerABKC lipoprotein family.</text>
</comment>
<feature type="domain" description="Spore germination protein N-terminal" evidence="9">
    <location>
        <begin position="33"/>
        <end position="210"/>
    </location>
</feature>
<evidence type="ECO:0000256" key="4">
    <source>
        <dbReference type="ARBA" id="ARBA00022729"/>
    </source>
</evidence>
<dbReference type="Pfam" id="PF25198">
    <property type="entry name" value="Spore_GerAC_N"/>
    <property type="match status" value="1"/>
</dbReference>
<evidence type="ECO:0000313" key="10">
    <source>
        <dbReference type="EMBL" id="NOU98702.1"/>
    </source>
</evidence>
<comment type="caution">
    <text evidence="10">The sequence shown here is derived from an EMBL/GenBank/DDBJ whole genome shotgun (WGS) entry which is preliminary data.</text>
</comment>
<keyword evidence="7" id="KW-0449">Lipoprotein</keyword>
<dbReference type="RefSeq" id="WP_312875593.1">
    <property type="nucleotide sequence ID" value="NZ_WHNZ01000007.1"/>
</dbReference>
<keyword evidence="4" id="KW-0732">Signal</keyword>
<proteinExistence type="inferred from homology"/>
<dbReference type="InterPro" id="IPR008844">
    <property type="entry name" value="Spore_GerAC-like"/>
</dbReference>
<organism evidence="10 11">
    <name type="scientific">Paenibacillus planticolens</name>
    <dbReference type="NCBI Taxonomy" id="2654976"/>
    <lineage>
        <taxon>Bacteria</taxon>
        <taxon>Bacillati</taxon>
        <taxon>Bacillota</taxon>
        <taxon>Bacilli</taxon>
        <taxon>Bacillales</taxon>
        <taxon>Paenibacillaceae</taxon>
        <taxon>Paenibacillus</taxon>
    </lineage>
</organism>
<evidence type="ECO:0000256" key="5">
    <source>
        <dbReference type="ARBA" id="ARBA00023136"/>
    </source>
</evidence>
<dbReference type="NCBIfam" id="TIGR02887">
    <property type="entry name" value="spore_ger_x_C"/>
    <property type="match status" value="1"/>
</dbReference>
<accession>A0ABX1ZH10</accession>
<keyword evidence="11" id="KW-1185">Reference proteome</keyword>
<dbReference type="InterPro" id="IPR038501">
    <property type="entry name" value="Spore_GerAC_C_sf"/>
</dbReference>
<keyword evidence="5" id="KW-0472">Membrane</keyword>
<dbReference type="InterPro" id="IPR046953">
    <property type="entry name" value="Spore_GerAC-like_C"/>
</dbReference>
<dbReference type="EMBL" id="WHNZ01000007">
    <property type="protein sequence ID" value="NOU98702.1"/>
    <property type="molecule type" value="Genomic_DNA"/>
</dbReference>
<evidence type="ECO:0000256" key="7">
    <source>
        <dbReference type="ARBA" id="ARBA00023288"/>
    </source>
</evidence>
<comment type="subcellular location">
    <subcellularLocation>
        <location evidence="1">Membrane</location>
        <topology evidence="1">Lipid-anchor</topology>
    </subcellularLocation>
</comment>
<feature type="domain" description="Spore germination GerAC-like C-terminal" evidence="8">
    <location>
        <begin position="237"/>
        <end position="401"/>
    </location>
</feature>
<gene>
    <name evidence="10" type="ORF">GC097_01505</name>
</gene>
<evidence type="ECO:0000256" key="6">
    <source>
        <dbReference type="ARBA" id="ARBA00023139"/>
    </source>
</evidence>
<name>A0ABX1ZH10_9BACL</name>
<dbReference type="Gene3D" id="3.30.300.210">
    <property type="entry name" value="Nutrient germinant receptor protein C, domain 3"/>
    <property type="match status" value="1"/>
</dbReference>
<evidence type="ECO:0000256" key="3">
    <source>
        <dbReference type="ARBA" id="ARBA00022544"/>
    </source>
</evidence>
<evidence type="ECO:0000313" key="11">
    <source>
        <dbReference type="Proteomes" id="UP000618579"/>
    </source>
</evidence>
<evidence type="ECO:0000259" key="8">
    <source>
        <dbReference type="Pfam" id="PF05504"/>
    </source>
</evidence>
<dbReference type="PROSITE" id="PS51257">
    <property type="entry name" value="PROKAR_LIPOPROTEIN"/>
    <property type="match status" value="1"/>
</dbReference>
<dbReference type="InterPro" id="IPR057336">
    <property type="entry name" value="GerAC_N"/>
</dbReference>
<dbReference type="Pfam" id="PF05504">
    <property type="entry name" value="Spore_GerAC"/>
    <property type="match status" value="1"/>
</dbReference>
<evidence type="ECO:0000256" key="2">
    <source>
        <dbReference type="ARBA" id="ARBA00007886"/>
    </source>
</evidence>
<evidence type="ECO:0000256" key="1">
    <source>
        <dbReference type="ARBA" id="ARBA00004635"/>
    </source>
</evidence>
<dbReference type="PANTHER" id="PTHR35789">
    <property type="entry name" value="SPORE GERMINATION PROTEIN B3"/>
    <property type="match status" value="1"/>
</dbReference>
<protein>
    <submittedName>
        <fullName evidence="10">Ger(X)C family spore germination protein</fullName>
    </submittedName>
</protein>